<organism evidence="1 2">
    <name type="scientific">Acaulospora colombiana</name>
    <dbReference type="NCBI Taxonomy" id="27376"/>
    <lineage>
        <taxon>Eukaryota</taxon>
        <taxon>Fungi</taxon>
        <taxon>Fungi incertae sedis</taxon>
        <taxon>Mucoromycota</taxon>
        <taxon>Glomeromycotina</taxon>
        <taxon>Glomeromycetes</taxon>
        <taxon>Diversisporales</taxon>
        <taxon>Acaulosporaceae</taxon>
        <taxon>Acaulospora</taxon>
    </lineage>
</organism>
<protein>
    <submittedName>
        <fullName evidence="1">10352_t:CDS:1</fullName>
    </submittedName>
</protein>
<sequence>DQKPENSKTNSSFEWTKDTVQDWTWAQELGLVEYMTARLGGLDHIYTPQGQRSLSGVLGSLQAL</sequence>
<reference evidence="1" key="1">
    <citation type="submission" date="2021-06" db="EMBL/GenBank/DDBJ databases">
        <authorList>
            <person name="Kallberg Y."/>
            <person name="Tangrot J."/>
            <person name="Rosling A."/>
        </authorList>
    </citation>
    <scope>NUCLEOTIDE SEQUENCE</scope>
    <source>
        <strain evidence="1">CL356</strain>
    </source>
</reference>
<evidence type="ECO:0000313" key="2">
    <source>
        <dbReference type="Proteomes" id="UP000789525"/>
    </source>
</evidence>
<dbReference type="Proteomes" id="UP000789525">
    <property type="component" value="Unassembled WGS sequence"/>
</dbReference>
<name>A0ACA9PBQ9_9GLOM</name>
<evidence type="ECO:0000313" key="1">
    <source>
        <dbReference type="EMBL" id="CAG8701140.1"/>
    </source>
</evidence>
<accession>A0ACA9PBQ9</accession>
<comment type="caution">
    <text evidence="1">The sequence shown here is derived from an EMBL/GenBank/DDBJ whole genome shotgun (WGS) entry which is preliminary data.</text>
</comment>
<keyword evidence="2" id="KW-1185">Reference proteome</keyword>
<gene>
    <name evidence="1" type="ORF">ACOLOM_LOCUS10248</name>
</gene>
<dbReference type="EMBL" id="CAJVPT010032353">
    <property type="protein sequence ID" value="CAG8701140.1"/>
    <property type="molecule type" value="Genomic_DNA"/>
</dbReference>
<feature type="non-terminal residue" evidence="1">
    <location>
        <position position="1"/>
    </location>
</feature>
<proteinExistence type="predicted"/>